<protein>
    <submittedName>
        <fullName evidence="3">Protein-glutamine gamma-glutamyltransferase</fullName>
    </submittedName>
</protein>
<dbReference type="NCBIfam" id="NF002869">
    <property type="entry name" value="PRK03187.1"/>
    <property type="match status" value="1"/>
</dbReference>
<dbReference type="OrthoDB" id="1845399at2"/>
<gene>
    <name evidence="3" type="ORF">CF651_18385</name>
</gene>
<dbReference type="GO" id="GO:0030435">
    <property type="term" value="P:sporulation resulting in formation of a cellular spore"/>
    <property type="evidence" value="ECO:0007669"/>
    <property type="project" value="UniProtKB-KW"/>
</dbReference>
<dbReference type="Pfam" id="PF20085">
    <property type="entry name" value="TGL"/>
    <property type="match status" value="1"/>
</dbReference>
<dbReference type="GO" id="GO:0003810">
    <property type="term" value="F:protein-glutamine gamma-glutamyltransferase activity"/>
    <property type="evidence" value="ECO:0007669"/>
    <property type="project" value="InterPro"/>
</dbReference>
<dbReference type="HAMAP" id="MF_00727">
    <property type="entry name" value="Tgl"/>
    <property type="match status" value="1"/>
</dbReference>
<organism evidence="3 4">
    <name type="scientific">Paenibacillus rigui</name>
    <dbReference type="NCBI Taxonomy" id="554312"/>
    <lineage>
        <taxon>Bacteria</taxon>
        <taxon>Bacillati</taxon>
        <taxon>Bacillota</taxon>
        <taxon>Bacilli</taxon>
        <taxon>Bacillales</taxon>
        <taxon>Paenibacillaceae</taxon>
        <taxon>Paenibacillus</taxon>
    </lineage>
</organism>
<comment type="caution">
    <text evidence="3">The sequence shown here is derived from an EMBL/GenBank/DDBJ whole genome shotgun (WGS) entry which is preliminary data.</text>
</comment>
<sequence length="293" mass="33160">MIKFTDPNEKVNWDSLTERERAIFDQKEHLATKFTYPSWKSLQFELRARVAIMDAAMALNNSAAGFATFKQSQCNDEYWIRKENGGFLLKKDVLPSKAVRDIFINGNQYGFECATAIIIILYKAALEILGDEVFDKMFKELFLYSWNFDSDLKLITVNGKQEAFSGDVMYFKNPDVDPKMPEWQGENVVKMEQSMFFGHGISVLSKEQIIERLNRLRKPGSTVSAYLVDQVTYPDFSYWEKMADTGQQDTGAPPSVTATAPFPPLLVQPVPLLSPAAGTVIGRIGGRTMVYAR</sequence>
<dbReference type="Proteomes" id="UP000215509">
    <property type="component" value="Unassembled WGS sequence"/>
</dbReference>
<accession>A0A229UNH9</accession>
<dbReference type="AlphaFoldDB" id="A0A229UNH9"/>
<evidence type="ECO:0000256" key="2">
    <source>
        <dbReference type="ARBA" id="ARBA00022969"/>
    </source>
</evidence>
<evidence type="ECO:0000256" key="1">
    <source>
        <dbReference type="ARBA" id="ARBA00022679"/>
    </source>
</evidence>
<dbReference type="InterPro" id="IPR020916">
    <property type="entry name" value="Gln_gamma-glutamylTfrase_bac"/>
</dbReference>
<evidence type="ECO:0000313" key="3">
    <source>
        <dbReference type="EMBL" id="OXM84874.1"/>
    </source>
</evidence>
<proteinExistence type="inferred from homology"/>
<keyword evidence="2" id="KW-0749">Sporulation</keyword>
<keyword evidence="1 3" id="KW-0808">Transferase</keyword>
<name>A0A229UNH9_9BACL</name>
<keyword evidence="4" id="KW-1185">Reference proteome</keyword>
<dbReference type="RefSeq" id="WP_094016322.1">
    <property type="nucleotide sequence ID" value="NZ_NMQW01000025.1"/>
</dbReference>
<dbReference type="EMBL" id="NMQW01000025">
    <property type="protein sequence ID" value="OXM84874.1"/>
    <property type="molecule type" value="Genomic_DNA"/>
</dbReference>
<reference evidence="3 4" key="1">
    <citation type="submission" date="2017-07" db="EMBL/GenBank/DDBJ databases">
        <title>Genome sequencing and assembly of Paenibacillus rigui.</title>
        <authorList>
            <person name="Mayilraj S."/>
        </authorList>
    </citation>
    <scope>NUCLEOTIDE SEQUENCE [LARGE SCALE GENOMIC DNA]</scope>
    <source>
        <strain evidence="3 4">JCM 16352</strain>
    </source>
</reference>
<evidence type="ECO:0000313" key="4">
    <source>
        <dbReference type="Proteomes" id="UP000215509"/>
    </source>
</evidence>